<evidence type="ECO:0000313" key="3">
    <source>
        <dbReference type="EMBL" id="KRL53889.1"/>
    </source>
</evidence>
<dbReference type="InterPro" id="IPR006442">
    <property type="entry name" value="Antitoxin_Phd/YefM"/>
</dbReference>
<dbReference type="AlphaFoldDB" id="A0A0R1RB49"/>
<comment type="function">
    <text evidence="2">Antitoxin component of a type II toxin-antitoxin (TA) system.</text>
</comment>
<dbReference type="InterPro" id="IPR051405">
    <property type="entry name" value="phD/YefM_antitoxin"/>
</dbReference>
<evidence type="ECO:0000256" key="2">
    <source>
        <dbReference type="RuleBase" id="RU362080"/>
    </source>
</evidence>
<reference evidence="3 4" key="1">
    <citation type="journal article" date="2015" name="Genome Announc.">
        <title>Expanding the biotechnology potential of lactobacilli through comparative genomics of 213 strains and associated genera.</title>
        <authorList>
            <person name="Sun Z."/>
            <person name="Harris H.M."/>
            <person name="McCann A."/>
            <person name="Guo C."/>
            <person name="Argimon S."/>
            <person name="Zhang W."/>
            <person name="Yang X."/>
            <person name="Jeffery I.B."/>
            <person name="Cooney J.C."/>
            <person name="Kagawa T.F."/>
            <person name="Liu W."/>
            <person name="Song Y."/>
            <person name="Salvetti E."/>
            <person name="Wrobel A."/>
            <person name="Rasinkangas P."/>
            <person name="Parkhill J."/>
            <person name="Rea M.C."/>
            <person name="O'Sullivan O."/>
            <person name="Ritari J."/>
            <person name="Douillard F.P."/>
            <person name="Paul Ross R."/>
            <person name="Yang R."/>
            <person name="Briner A.E."/>
            <person name="Felis G.E."/>
            <person name="de Vos W.M."/>
            <person name="Barrangou R."/>
            <person name="Klaenhammer T.R."/>
            <person name="Caufield P.W."/>
            <person name="Cui Y."/>
            <person name="Zhang H."/>
            <person name="O'Toole P.W."/>
        </authorList>
    </citation>
    <scope>NUCLEOTIDE SEQUENCE [LARGE SCALE GENOMIC DNA]</scope>
    <source>
        <strain evidence="3 4">DSM 15814</strain>
    </source>
</reference>
<dbReference type="Gene3D" id="3.40.1620.10">
    <property type="entry name" value="YefM-like domain"/>
    <property type="match status" value="1"/>
</dbReference>
<dbReference type="Gene3D" id="6.10.250.330">
    <property type="match status" value="1"/>
</dbReference>
<proteinExistence type="inferred from homology"/>
<dbReference type="PATRIC" id="fig|1114972.6.peg.863"/>
<dbReference type="eggNOG" id="COG2161">
    <property type="taxonomic scope" value="Bacteria"/>
</dbReference>
<evidence type="ECO:0000256" key="1">
    <source>
        <dbReference type="ARBA" id="ARBA00009981"/>
    </source>
</evidence>
<sequence length="94" mass="10640">MAVNVSATSVSDFRKNFKSYADDVSDLNEPLIITRPKQKNVVLISEQEYNSLKETNYLLATSANRKALQASLNQIDRGQGHILTPEEWENLQDD</sequence>
<evidence type="ECO:0000313" key="4">
    <source>
        <dbReference type="Proteomes" id="UP000051999"/>
    </source>
</evidence>
<comment type="similarity">
    <text evidence="1 2">Belongs to the phD/YefM antitoxin family.</text>
</comment>
<dbReference type="OrthoDB" id="2321886at2"/>
<keyword evidence="4" id="KW-1185">Reference proteome</keyword>
<name>A0A0R1RB49_9LACO</name>
<dbReference type="EMBL" id="AZFF01000014">
    <property type="protein sequence ID" value="KRL53889.1"/>
    <property type="molecule type" value="Genomic_DNA"/>
</dbReference>
<dbReference type="Pfam" id="PF02604">
    <property type="entry name" value="PhdYeFM_antitox"/>
    <property type="match status" value="1"/>
</dbReference>
<comment type="caution">
    <text evidence="3">The sequence shown here is derived from an EMBL/GenBank/DDBJ whole genome shotgun (WGS) entry which is preliminary data.</text>
</comment>
<dbReference type="PANTHER" id="PTHR33713">
    <property type="entry name" value="ANTITOXIN YAFN-RELATED"/>
    <property type="match status" value="1"/>
</dbReference>
<dbReference type="InterPro" id="IPR036165">
    <property type="entry name" value="YefM-like_sf"/>
</dbReference>
<protein>
    <recommendedName>
        <fullName evidence="2">Antitoxin</fullName>
    </recommendedName>
</protein>
<accession>A0A0R1RB49</accession>
<dbReference type="SUPFAM" id="SSF143120">
    <property type="entry name" value="YefM-like"/>
    <property type="match status" value="1"/>
</dbReference>
<organism evidence="3 4">
    <name type="scientific">Furfurilactobacillus rossiae DSM 15814</name>
    <dbReference type="NCBI Taxonomy" id="1114972"/>
    <lineage>
        <taxon>Bacteria</taxon>
        <taxon>Bacillati</taxon>
        <taxon>Bacillota</taxon>
        <taxon>Bacilli</taxon>
        <taxon>Lactobacillales</taxon>
        <taxon>Lactobacillaceae</taxon>
        <taxon>Furfurilactobacillus</taxon>
    </lineage>
</organism>
<dbReference type="Proteomes" id="UP000051999">
    <property type="component" value="Unassembled WGS sequence"/>
</dbReference>
<dbReference type="PANTHER" id="PTHR33713:SF6">
    <property type="entry name" value="ANTITOXIN YEFM"/>
    <property type="match status" value="1"/>
</dbReference>
<dbReference type="STRING" id="1114972.FD35_GL000856"/>
<gene>
    <name evidence="3" type="ORF">FD35_GL000856</name>
</gene>
<dbReference type="RefSeq" id="WP_017261595.1">
    <property type="nucleotide sequence ID" value="NZ_AUAW01000017.1"/>
</dbReference>